<evidence type="ECO:0000259" key="7">
    <source>
        <dbReference type="Pfam" id="PF10035"/>
    </source>
</evidence>
<evidence type="ECO:0000313" key="9">
    <source>
        <dbReference type="Proteomes" id="UP001519307"/>
    </source>
</evidence>
<dbReference type="Gene3D" id="3.30.70.120">
    <property type="match status" value="1"/>
</dbReference>
<evidence type="ECO:0000256" key="5">
    <source>
        <dbReference type="ARBA" id="ARBA00023136"/>
    </source>
</evidence>
<dbReference type="PANTHER" id="PTHR33545">
    <property type="entry name" value="UPF0750 MEMBRANE PROTEIN YITT-RELATED"/>
    <property type="match status" value="1"/>
</dbReference>
<feature type="transmembrane region" description="Helical" evidence="6">
    <location>
        <begin position="110"/>
        <end position="128"/>
    </location>
</feature>
<dbReference type="Pfam" id="PF02588">
    <property type="entry name" value="YitT_membrane"/>
    <property type="match status" value="1"/>
</dbReference>
<comment type="caution">
    <text evidence="8">The sequence shown here is derived from an EMBL/GenBank/DDBJ whole genome shotgun (WGS) entry which is preliminary data.</text>
</comment>
<feature type="domain" description="DUF2179" evidence="7">
    <location>
        <begin position="223"/>
        <end position="272"/>
    </location>
</feature>
<evidence type="ECO:0000256" key="1">
    <source>
        <dbReference type="ARBA" id="ARBA00004651"/>
    </source>
</evidence>
<dbReference type="RefSeq" id="WP_209700733.1">
    <property type="nucleotide sequence ID" value="NZ_JAGGLM010000001.1"/>
</dbReference>
<dbReference type="InterPro" id="IPR003740">
    <property type="entry name" value="YitT"/>
</dbReference>
<keyword evidence="4 6" id="KW-1133">Transmembrane helix</keyword>
<accession>A0ABS4KQY7</accession>
<dbReference type="Proteomes" id="UP001519307">
    <property type="component" value="Unassembled WGS sequence"/>
</dbReference>
<proteinExistence type="predicted"/>
<evidence type="ECO:0000256" key="2">
    <source>
        <dbReference type="ARBA" id="ARBA00022475"/>
    </source>
</evidence>
<dbReference type="InterPro" id="IPR051461">
    <property type="entry name" value="UPF0750_membrane"/>
</dbReference>
<dbReference type="PANTHER" id="PTHR33545:SF3">
    <property type="entry name" value="UPF0750 MEMBRANE PROTEIN YQFU"/>
    <property type="match status" value="1"/>
</dbReference>
<sequence length="285" mass="30953">MLKKYHSIFLSISRILFMLLGATLASIGLELFLIPNNIIDGGITGISIISSYITKLPLGMFIFLFNIPFLIIGYKHIGKTFTLSTLFSVISLSVMVSMLKPVSAITNDTLLASIFGGIIVGLGVGLVIKNGGSTDGTEIVAIILDKRTGFSVGEIVMFMNIFILSSAGLIFGWDRAMYSLVTYFIAFKVIDIVVEGLDESKSVIIISDNYKEITDAVLVKLGRGATLLEGKGAYSKSPTNVLYMIISRLEIARLKSIVTEIDEQALISIGSVDVYGKSFKKKTIH</sequence>
<reference evidence="8 9" key="1">
    <citation type="submission" date="2021-03" db="EMBL/GenBank/DDBJ databases">
        <title>Genomic Encyclopedia of Type Strains, Phase IV (KMG-IV): sequencing the most valuable type-strain genomes for metagenomic binning, comparative biology and taxonomic classification.</title>
        <authorList>
            <person name="Goeker M."/>
        </authorList>
    </citation>
    <scope>NUCLEOTIDE SEQUENCE [LARGE SCALE GENOMIC DNA]</scope>
    <source>
        <strain evidence="8 9">DSM 28783</strain>
    </source>
</reference>
<keyword evidence="9" id="KW-1185">Reference proteome</keyword>
<evidence type="ECO:0000313" key="8">
    <source>
        <dbReference type="EMBL" id="MBP2031806.1"/>
    </source>
</evidence>
<dbReference type="Pfam" id="PF10035">
    <property type="entry name" value="DUF2179"/>
    <property type="match status" value="1"/>
</dbReference>
<keyword evidence="5 6" id="KW-0472">Membrane</keyword>
<evidence type="ECO:0000256" key="3">
    <source>
        <dbReference type="ARBA" id="ARBA00022692"/>
    </source>
</evidence>
<feature type="transmembrane region" description="Helical" evidence="6">
    <location>
        <begin position="149"/>
        <end position="170"/>
    </location>
</feature>
<name>A0ABS4KQY7_9CLOT</name>
<feature type="transmembrane region" description="Helical" evidence="6">
    <location>
        <begin position="81"/>
        <end position="98"/>
    </location>
</feature>
<feature type="transmembrane region" description="Helical" evidence="6">
    <location>
        <begin position="12"/>
        <end position="34"/>
    </location>
</feature>
<evidence type="ECO:0000256" key="6">
    <source>
        <dbReference type="SAM" id="Phobius"/>
    </source>
</evidence>
<protein>
    <submittedName>
        <fullName evidence="8">Uncharacterized membrane-anchored protein YitT (DUF2179 family)</fullName>
    </submittedName>
</protein>
<dbReference type="PIRSF" id="PIRSF006483">
    <property type="entry name" value="Membrane_protein_YitT"/>
    <property type="match status" value="1"/>
</dbReference>
<evidence type="ECO:0000256" key="4">
    <source>
        <dbReference type="ARBA" id="ARBA00022989"/>
    </source>
</evidence>
<comment type="subcellular location">
    <subcellularLocation>
        <location evidence="1">Cell membrane</location>
        <topology evidence="1">Multi-pass membrane protein</topology>
    </subcellularLocation>
</comment>
<keyword evidence="2" id="KW-1003">Cell membrane</keyword>
<dbReference type="EMBL" id="JAGGLM010000001">
    <property type="protein sequence ID" value="MBP2031806.1"/>
    <property type="molecule type" value="Genomic_DNA"/>
</dbReference>
<dbReference type="CDD" id="cd16380">
    <property type="entry name" value="YitT_C"/>
    <property type="match status" value="1"/>
</dbReference>
<feature type="transmembrane region" description="Helical" evidence="6">
    <location>
        <begin position="54"/>
        <end position="74"/>
    </location>
</feature>
<gene>
    <name evidence="8" type="ORF">J2Z42_000471</name>
</gene>
<dbReference type="InterPro" id="IPR019264">
    <property type="entry name" value="DUF2179"/>
</dbReference>
<keyword evidence="3 6" id="KW-0812">Transmembrane</keyword>
<dbReference type="InterPro" id="IPR015867">
    <property type="entry name" value="N-reg_PII/ATP_PRibTrfase_C"/>
</dbReference>
<organism evidence="8 9">
    <name type="scientific">Clostridium algifaecis</name>
    <dbReference type="NCBI Taxonomy" id="1472040"/>
    <lineage>
        <taxon>Bacteria</taxon>
        <taxon>Bacillati</taxon>
        <taxon>Bacillota</taxon>
        <taxon>Clostridia</taxon>
        <taxon>Eubacteriales</taxon>
        <taxon>Clostridiaceae</taxon>
        <taxon>Clostridium</taxon>
    </lineage>
</organism>